<keyword evidence="6" id="KW-0408">Iron</keyword>
<comment type="similarity">
    <text evidence="2">Belongs to the intradiol ring-cleavage dioxygenase family.</text>
</comment>
<dbReference type="PANTHER" id="PTHR33711">
    <property type="entry name" value="DIOXYGENASE, PUTATIVE (AFU_ORTHOLOGUE AFUA_2G02910)-RELATED"/>
    <property type="match status" value="1"/>
</dbReference>
<dbReference type="Pfam" id="PF00775">
    <property type="entry name" value="Dioxygenase_C"/>
    <property type="match status" value="1"/>
</dbReference>
<dbReference type="Gene3D" id="2.60.130.10">
    <property type="entry name" value="Aromatic compound dioxygenase"/>
    <property type="match status" value="1"/>
</dbReference>
<reference evidence="8 9" key="1">
    <citation type="submission" date="2023-08" db="EMBL/GenBank/DDBJ databases">
        <title>Comparative genomics and taxonomic characterization of three novel marine species of genus Marivirga.</title>
        <authorList>
            <person name="Muhammad N."/>
            <person name="Kim S.-G."/>
        </authorList>
    </citation>
    <scope>NUCLEOTIDE SEQUENCE [LARGE SCALE GENOMIC DNA]</scope>
    <source>
        <strain evidence="8 9">BDSF4-3</strain>
    </source>
</reference>
<dbReference type="CDD" id="cd03461">
    <property type="entry name" value="1_2-HQD"/>
    <property type="match status" value="1"/>
</dbReference>
<dbReference type="InterPro" id="IPR039390">
    <property type="entry name" value="1_2-HQD/HQD"/>
</dbReference>
<sequence>MRNLTEANLTEIVLKRINSDNKRSQEILTKLIKHLHAFIKDLEPTEEEWFQAIDFLTRTGKKCDDKRQEFILLSDVLGVSMLVDAINHRTKQDATETTVTGPFHAPALQMKMGDNIARGKEVETGEPTLFRGKILDPNGKPIKNAKIDVWQSNDDGFYDIQDSSQPEMNLRGIFTTDETGEFWFKSIKPSPYPVPTDGPVGEILRASGRHPMRPAHIHFWIEAEGYQTLITHIFVEGDEYLDSDAVFGVKESLILDFPLNENKADAEKWGYEGAFYDVEYDFKLARKA</sequence>
<evidence type="ECO:0000313" key="9">
    <source>
        <dbReference type="Proteomes" id="UP001230496"/>
    </source>
</evidence>
<dbReference type="RefSeq" id="WP_308348732.1">
    <property type="nucleotide sequence ID" value="NZ_CP129971.1"/>
</dbReference>
<proteinExistence type="inferred from homology"/>
<accession>A0AA51RE04</accession>
<keyword evidence="5" id="KW-0560">Oxidoreductase</keyword>
<keyword evidence="9" id="KW-1185">Reference proteome</keyword>
<organism evidence="8 9">
    <name type="scientific">Marivirga salinarum</name>
    <dbReference type="NCBI Taxonomy" id="3059078"/>
    <lineage>
        <taxon>Bacteria</taxon>
        <taxon>Pseudomonadati</taxon>
        <taxon>Bacteroidota</taxon>
        <taxon>Cytophagia</taxon>
        <taxon>Cytophagales</taxon>
        <taxon>Marivirgaceae</taxon>
        <taxon>Marivirga</taxon>
    </lineage>
</organism>
<dbReference type="Proteomes" id="UP001230496">
    <property type="component" value="Chromosome"/>
</dbReference>
<evidence type="ECO:0000256" key="6">
    <source>
        <dbReference type="ARBA" id="ARBA00023004"/>
    </source>
</evidence>
<dbReference type="InterPro" id="IPR007535">
    <property type="entry name" value="Catechol_dOase_N"/>
</dbReference>
<evidence type="ECO:0000256" key="5">
    <source>
        <dbReference type="ARBA" id="ARBA00023002"/>
    </source>
</evidence>
<dbReference type="PANTHER" id="PTHR33711:SF7">
    <property type="entry name" value="INTRADIOL RING-CLEAVAGE DIOXYGENASES DOMAIN-CONTAINING PROTEIN-RELATED"/>
    <property type="match status" value="1"/>
</dbReference>
<dbReference type="PROSITE" id="PS00083">
    <property type="entry name" value="INTRADIOL_DIOXYGENAS"/>
    <property type="match status" value="1"/>
</dbReference>
<evidence type="ECO:0000256" key="4">
    <source>
        <dbReference type="ARBA" id="ARBA00022964"/>
    </source>
</evidence>
<dbReference type="KEGG" id="msaa:QYS49_38490"/>
<evidence type="ECO:0000256" key="1">
    <source>
        <dbReference type="ARBA" id="ARBA00001965"/>
    </source>
</evidence>
<dbReference type="Pfam" id="PF04444">
    <property type="entry name" value="Dioxygenase_N"/>
    <property type="match status" value="1"/>
</dbReference>
<dbReference type="InterPro" id="IPR000627">
    <property type="entry name" value="Intradiol_dOase_C"/>
</dbReference>
<evidence type="ECO:0000259" key="7">
    <source>
        <dbReference type="PROSITE" id="PS00083"/>
    </source>
</evidence>
<evidence type="ECO:0000256" key="2">
    <source>
        <dbReference type="ARBA" id="ARBA00007825"/>
    </source>
</evidence>
<dbReference type="SUPFAM" id="SSF49482">
    <property type="entry name" value="Aromatic compound dioxygenase"/>
    <property type="match status" value="1"/>
</dbReference>
<name>A0AA51RE04_9BACT</name>
<gene>
    <name evidence="8" type="ORF">QYS49_38490</name>
</gene>
<dbReference type="InterPro" id="IPR015889">
    <property type="entry name" value="Intradiol_dOase_core"/>
</dbReference>
<dbReference type="GO" id="GO:0018576">
    <property type="term" value="F:catechol 1,2-dioxygenase activity"/>
    <property type="evidence" value="ECO:0007669"/>
    <property type="project" value="InterPro"/>
</dbReference>
<evidence type="ECO:0000313" key="8">
    <source>
        <dbReference type="EMBL" id="WMN11474.1"/>
    </source>
</evidence>
<dbReference type="GO" id="GO:0009712">
    <property type="term" value="P:catechol-containing compound metabolic process"/>
    <property type="evidence" value="ECO:0007669"/>
    <property type="project" value="InterPro"/>
</dbReference>
<protein>
    <submittedName>
        <fullName evidence="8">Intradiol ring-cleavage dioxygenase</fullName>
    </submittedName>
</protein>
<dbReference type="EMBL" id="CP129971">
    <property type="protein sequence ID" value="WMN11474.1"/>
    <property type="molecule type" value="Genomic_DNA"/>
</dbReference>
<dbReference type="AlphaFoldDB" id="A0AA51RE04"/>
<evidence type="ECO:0000256" key="3">
    <source>
        <dbReference type="ARBA" id="ARBA00022723"/>
    </source>
</evidence>
<dbReference type="InterPro" id="IPR050770">
    <property type="entry name" value="Intradiol_RC_Dioxygenase"/>
</dbReference>
<keyword evidence="3" id="KW-0479">Metal-binding</keyword>
<comment type="cofactor">
    <cofactor evidence="1">
        <name>Fe(3+)</name>
        <dbReference type="ChEBI" id="CHEBI:29034"/>
    </cofactor>
</comment>
<feature type="domain" description="Intradiol ring-cleavage dioxygenases" evidence="7">
    <location>
        <begin position="130"/>
        <end position="158"/>
    </location>
</feature>
<keyword evidence="4 8" id="KW-0223">Dioxygenase</keyword>
<dbReference type="GO" id="GO:0008199">
    <property type="term" value="F:ferric iron binding"/>
    <property type="evidence" value="ECO:0007669"/>
    <property type="project" value="InterPro"/>
</dbReference>